<evidence type="ECO:0000313" key="2">
    <source>
        <dbReference type="Proteomes" id="UP000265520"/>
    </source>
</evidence>
<keyword evidence="2" id="KW-1185">Reference proteome</keyword>
<feature type="non-terminal residue" evidence="1">
    <location>
        <position position="1"/>
    </location>
</feature>
<dbReference type="AlphaFoldDB" id="A0A392S786"/>
<accession>A0A392S786</accession>
<dbReference type="EMBL" id="LXQA010335319">
    <property type="protein sequence ID" value="MCI44793.1"/>
    <property type="molecule type" value="Genomic_DNA"/>
</dbReference>
<sequence length="19" mass="1996">HCPPHPATSAGNPKKIVKN</sequence>
<proteinExistence type="predicted"/>
<dbReference type="Proteomes" id="UP000265520">
    <property type="component" value="Unassembled WGS sequence"/>
</dbReference>
<comment type="caution">
    <text evidence="1">The sequence shown here is derived from an EMBL/GenBank/DDBJ whole genome shotgun (WGS) entry which is preliminary data.</text>
</comment>
<protein>
    <submittedName>
        <fullName evidence="1">Uncharacterized protein</fullName>
    </submittedName>
</protein>
<reference evidence="1 2" key="1">
    <citation type="journal article" date="2018" name="Front. Plant Sci.">
        <title>Red Clover (Trifolium pratense) and Zigzag Clover (T. medium) - A Picture of Genomic Similarities and Differences.</title>
        <authorList>
            <person name="Dluhosova J."/>
            <person name="Istvanek J."/>
            <person name="Nedelnik J."/>
            <person name="Repkova J."/>
        </authorList>
    </citation>
    <scope>NUCLEOTIDE SEQUENCE [LARGE SCALE GENOMIC DNA]</scope>
    <source>
        <strain evidence="2">cv. 10/8</strain>
        <tissue evidence="1">Leaf</tissue>
    </source>
</reference>
<evidence type="ECO:0000313" key="1">
    <source>
        <dbReference type="EMBL" id="MCI44793.1"/>
    </source>
</evidence>
<name>A0A392S786_9FABA</name>
<organism evidence="1 2">
    <name type="scientific">Trifolium medium</name>
    <dbReference type="NCBI Taxonomy" id="97028"/>
    <lineage>
        <taxon>Eukaryota</taxon>
        <taxon>Viridiplantae</taxon>
        <taxon>Streptophyta</taxon>
        <taxon>Embryophyta</taxon>
        <taxon>Tracheophyta</taxon>
        <taxon>Spermatophyta</taxon>
        <taxon>Magnoliopsida</taxon>
        <taxon>eudicotyledons</taxon>
        <taxon>Gunneridae</taxon>
        <taxon>Pentapetalae</taxon>
        <taxon>rosids</taxon>
        <taxon>fabids</taxon>
        <taxon>Fabales</taxon>
        <taxon>Fabaceae</taxon>
        <taxon>Papilionoideae</taxon>
        <taxon>50 kb inversion clade</taxon>
        <taxon>NPAAA clade</taxon>
        <taxon>Hologalegina</taxon>
        <taxon>IRL clade</taxon>
        <taxon>Trifolieae</taxon>
        <taxon>Trifolium</taxon>
    </lineage>
</organism>